<evidence type="ECO:0000256" key="2">
    <source>
        <dbReference type="ARBA" id="ARBA00022801"/>
    </source>
</evidence>
<dbReference type="PANTHER" id="PTHR32494">
    <property type="entry name" value="ALLANTOATE DEIMINASE-RELATED"/>
    <property type="match status" value="1"/>
</dbReference>
<proteinExistence type="inferred from homology"/>
<organism evidence="3 4">
    <name type="scientific">Demequina litoralis</name>
    <dbReference type="NCBI Taxonomy" id="3051660"/>
    <lineage>
        <taxon>Bacteria</taxon>
        <taxon>Bacillati</taxon>
        <taxon>Actinomycetota</taxon>
        <taxon>Actinomycetes</taxon>
        <taxon>Micrococcales</taxon>
        <taxon>Demequinaceae</taxon>
        <taxon>Demequina</taxon>
    </lineage>
</organism>
<reference evidence="3" key="1">
    <citation type="submission" date="2023-06" db="EMBL/GenBank/DDBJ databases">
        <title>Sysu t00192.</title>
        <authorList>
            <person name="Gao L."/>
            <person name="Fang B.-Z."/>
            <person name="Li W.-J."/>
        </authorList>
    </citation>
    <scope>NUCLEOTIDE SEQUENCE</scope>
    <source>
        <strain evidence="3">SYSU T00192</strain>
    </source>
</reference>
<dbReference type="PANTHER" id="PTHR32494:SF5">
    <property type="entry name" value="ALLANTOATE AMIDOHYDROLASE"/>
    <property type="match status" value="1"/>
</dbReference>
<gene>
    <name evidence="3" type="ORF">QQX09_02910</name>
</gene>
<accession>A0ABT8G732</accession>
<dbReference type="InterPro" id="IPR010158">
    <property type="entry name" value="Amidase_Cbmase"/>
</dbReference>
<dbReference type="EMBL" id="JAUHPW010000002">
    <property type="protein sequence ID" value="MDN4474802.1"/>
    <property type="molecule type" value="Genomic_DNA"/>
</dbReference>
<dbReference type="SUPFAM" id="SSF55031">
    <property type="entry name" value="Bacterial exopeptidase dimerisation domain"/>
    <property type="match status" value="1"/>
</dbReference>
<evidence type="ECO:0000313" key="4">
    <source>
        <dbReference type="Proteomes" id="UP001172728"/>
    </source>
</evidence>
<comment type="similarity">
    <text evidence="1">Belongs to the peptidase M20 family.</text>
</comment>
<sequence>MAEVAAPGLAAPAAPAAPAVLDAVAALAELAGIGADPVRGGWSRHLLDDADRDMRAWFVRTATSLGLEVEADRNANLWATWRAEGATGPAVATGSHLDSVPGGGPLDGPLGVVSGLAAVSRLMAEGHSPAHPIRVASFAEEEGARFGVPCLGSQLLAGEIDTDRVRGLTDATGTTCAQVLEDGGYDPALIGHDPDRLADTALYLELHVEQGCQLAPLGHPVGLATSILAHGRWRVTITGRGDHAGATELVSRHDPMLVAAAAVRSARARAVETDPAARARATVGKLQVVPGGSNAIASEVRLWLDARAEHDEEVRDLVARVVADVEGASAAEGCQVSVSEESFSTRVEFDGGLTDRIGAALAPAFGDVPRIPTGAGHDAGILAAHLPTAMLFVRNPDGVSHSPLEGASDDDIRAGVDALTDALRALT</sequence>
<keyword evidence="2" id="KW-0378">Hydrolase</keyword>
<dbReference type="PIRSF" id="PIRSF001235">
    <property type="entry name" value="Amidase_carbamoylase"/>
    <property type="match status" value="1"/>
</dbReference>
<name>A0ABT8G732_9MICO</name>
<protein>
    <submittedName>
        <fullName evidence="3">Allantoate amidohydrolase</fullName>
    </submittedName>
</protein>
<dbReference type="RefSeq" id="WP_301131211.1">
    <property type="nucleotide sequence ID" value="NZ_JAUHPW010000002.1"/>
</dbReference>
<evidence type="ECO:0000313" key="3">
    <source>
        <dbReference type="EMBL" id="MDN4474802.1"/>
    </source>
</evidence>
<dbReference type="Gene3D" id="3.40.630.10">
    <property type="entry name" value="Zn peptidases"/>
    <property type="match status" value="1"/>
</dbReference>
<dbReference type="NCBIfam" id="TIGR01879">
    <property type="entry name" value="hydantase"/>
    <property type="match status" value="1"/>
</dbReference>
<dbReference type="Gene3D" id="3.30.70.360">
    <property type="match status" value="1"/>
</dbReference>
<dbReference type="SUPFAM" id="SSF53187">
    <property type="entry name" value="Zn-dependent exopeptidases"/>
    <property type="match status" value="1"/>
</dbReference>
<comment type="caution">
    <text evidence="3">The sequence shown here is derived from an EMBL/GenBank/DDBJ whole genome shotgun (WGS) entry which is preliminary data.</text>
</comment>
<keyword evidence="4" id="KW-1185">Reference proteome</keyword>
<evidence type="ECO:0000256" key="1">
    <source>
        <dbReference type="ARBA" id="ARBA00006153"/>
    </source>
</evidence>
<dbReference type="InterPro" id="IPR036264">
    <property type="entry name" value="Bact_exopeptidase_dim_dom"/>
</dbReference>
<dbReference type="Proteomes" id="UP001172728">
    <property type="component" value="Unassembled WGS sequence"/>
</dbReference>
<dbReference type="InterPro" id="IPR002933">
    <property type="entry name" value="Peptidase_M20"/>
</dbReference>
<dbReference type="Pfam" id="PF01546">
    <property type="entry name" value="Peptidase_M20"/>
    <property type="match status" value="1"/>
</dbReference>
<dbReference type="NCBIfam" id="NF006770">
    <property type="entry name" value="PRK09290.1-4"/>
    <property type="match status" value="1"/>
</dbReference>